<evidence type="ECO:0000313" key="2">
    <source>
        <dbReference type="EMBL" id="GFZ14395.1"/>
    </source>
</evidence>
<name>A0A7J0GU78_9ERIC</name>
<comment type="caution">
    <text evidence="2">The sequence shown here is derived from an EMBL/GenBank/DDBJ whole genome shotgun (WGS) entry which is preliminary data.</text>
</comment>
<sequence length="347" mass="40174">MDKDWMKMGLTVDGRISQTYFNGGRINKCYPRGGNAKLSEAIEGFPARVVPSSKIEFYLKCNLVPNSTYEARKILSDLGLSYELIDACINDCVLFWKENAMLDRCPRCNVSRYKINCGKGKKIPHKILRYFPLTPRLKRLFMSRMISKAMRWHMENPSDGEESRHPAHSDEWKDFDVKHPEFALEPRNVRLGLAVDGFNPFGNMSNSYSMWPVILVPYNLPPWLAMKDSFFMLTLLVPGDKQPGIDIDVYMRPMVDELKDNSEAFQQESITSALPIDIEDNIRYHREDVEVEIIERVGPFNEIREDNTYDEDDEDHEIMGENINNEVGDDDEIPDADDMDPDMDYDM</sequence>
<dbReference type="EMBL" id="BJWL01000024">
    <property type="protein sequence ID" value="GFZ14395.1"/>
    <property type="molecule type" value="Genomic_DNA"/>
</dbReference>
<gene>
    <name evidence="2" type="ORF">Acr_24g0005850</name>
</gene>
<organism evidence="2 3">
    <name type="scientific">Actinidia rufa</name>
    <dbReference type="NCBI Taxonomy" id="165716"/>
    <lineage>
        <taxon>Eukaryota</taxon>
        <taxon>Viridiplantae</taxon>
        <taxon>Streptophyta</taxon>
        <taxon>Embryophyta</taxon>
        <taxon>Tracheophyta</taxon>
        <taxon>Spermatophyta</taxon>
        <taxon>Magnoliopsida</taxon>
        <taxon>eudicotyledons</taxon>
        <taxon>Gunneridae</taxon>
        <taxon>Pentapetalae</taxon>
        <taxon>asterids</taxon>
        <taxon>Ericales</taxon>
        <taxon>Actinidiaceae</taxon>
        <taxon>Actinidia</taxon>
    </lineage>
</organism>
<reference evidence="2 3" key="1">
    <citation type="submission" date="2019-07" db="EMBL/GenBank/DDBJ databases">
        <title>De Novo Assembly of kiwifruit Actinidia rufa.</title>
        <authorList>
            <person name="Sugita-Konishi S."/>
            <person name="Sato K."/>
            <person name="Mori E."/>
            <person name="Abe Y."/>
            <person name="Kisaki G."/>
            <person name="Hamano K."/>
            <person name="Suezawa K."/>
            <person name="Otani M."/>
            <person name="Fukuda T."/>
            <person name="Manabe T."/>
            <person name="Gomi K."/>
            <person name="Tabuchi M."/>
            <person name="Akimitsu K."/>
            <person name="Kataoka I."/>
        </authorList>
    </citation>
    <scope>NUCLEOTIDE SEQUENCE [LARGE SCALE GENOMIC DNA]</scope>
    <source>
        <strain evidence="3">cv. Fuchu</strain>
    </source>
</reference>
<dbReference type="AlphaFoldDB" id="A0A7J0GU78"/>
<proteinExistence type="predicted"/>
<dbReference type="PANTHER" id="PTHR10775:SF185">
    <property type="entry name" value="OS08G0208400 PROTEIN"/>
    <property type="match status" value="1"/>
</dbReference>
<feature type="region of interest" description="Disordered" evidence="1">
    <location>
        <begin position="305"/>
        <end position="347"/>
    </location>
</feature>
<accession>A0A7J0GU78</accession>
<dbReference type="InterPro" id="IPR004242">
    <property type="entry name" value="Transposase_21"/>
</dbReference>
<dbReference type="OrthoDB" id="1932595at2759"/>
<feature type="compositionally biased region" description="Acidic residues" evidence="1">
    <location>
        <begin position="327"/>
        <end position="347"/>
    </location>
</feature>
<dbReference type="Proteomes" id="UP000585474">
    <property type="component" value="Unassembled WGS sequence"/>
</dbReference>
<dbReference type="PANTHER" id="PTHR10775">
    <property type="entry name" value="OS08G0208400 PROTEIN"/>
    <property type="match status" value="1"/>
</dbReference>
<protein>
    <submittedName>
        <fullName evidence="2">Uncharacterized protein</fullName>
    </submittedName>
</protein>
<keyword evidence="3" id="KW-1185">Reference proteome</keyword>
<evidence type="ECO:0000256" key="1">
    <source>
        <dbReference type="SAM" id="MobiDB-lite"/>
    </source>
</evidence>
<dbReference type="Pfam" id="PF02992">
    <property type="entry name" value="Transposase_21"/>
    <property type="match status" value="1"/>
</dbReference>
<evidence type="ECO:0000313" key="3">
    <source>
        <dbReference type="Proteomes" id="UP000585474"/>
    </source>
</evidence>